<evidence type="ECO:0000313" key="10">
    <source>
        <dbReference type="Proteomes" id="UP000588586"/>
    </source>
</evidence>
<comment type="caution">
    <text evidence="9">The sequence shown here is derived from an EMBL/GenBank/DDBJ whole genome shotgun (WGS) entry which is preliminary data.</text>
</comment>
<evidence type="ECO:0000256" key="6">
    <source>
        <dbReference type="SAM" id="MobiDB-lite"/>
    </source>
</evidence>
<evidence type="ECO:0000256" key="3">
    <source>
        <dbReference type="ARBA" id="ARBA00022692"/>
    </source>
</evidence>
<gene>
    <name evidence="9" type="ORF">HJG52_05920</name>
</gene>
<dbReference type="InterPro" id="IPR032694">
    <property type="entry name" value="CopC/D"/>
</dbReference>
<dbReference type="InterPro" id="IPR008457">
    <property type="entry name" value="Cu-R_CopD_dom"/>
</dbReference>
<proteinExistence type="predicted"/>
<feature type="transmembrane region" description="Helical" evidence="7">
    <location>
        <begin position="227"/>
        <end position="247"/>
    </location>
</feature>
<dbReference type="PANTHER" id="PTHR34820">
    <property type="entry name" value="INNER MEMBRANE PROTEIN YEBZ"/>
    <property type="match status" value="1"/>
</dbReference>
<evidence type="ECO:0000259" key="8">
    <source>
        <dbReference type="Pfam" id="PF05425"/>
    </source>
</evidence>
<evidence type="ECO:0000256" key="2">
    <source>
        <dbReference type="ARBA" id="ARBA00022475"/>
    </source>
</evidence>
<protein>
    <recommendedName>
        <fullName evidence="8">Copper resistance protein D domain-containing protein</fullName>
    </recommendedName>
</protein>
<feature type="transmembrane region" description="Helical" evidence="7">
    <location>
        <begin position="392"/>
        <end position="416"/>
    </location>
</feature>
<feature type="transmembrane region" description="Helical" evidence="7">
    <location>
        <begin position="468"/>
        <end position="501"/>
    </location>
</feature>
<evidence type="ECO:0000256" key="4">
    <source>
        <dbReference type="ARBA" id="ARBA00022989"/>
    </source>
</evidence>
<accession>A0A849HE27</accession>
<dbReference type="GO" id="GO:0006825">
    <property type="term" value="P:copper ion transport"/>
    <property type="evidence" value="ECO:0007669"/>
    <property type="project" value="InterPro"/>
</dbReference>
<dbReference type="Proteomes" id="UP000588586">
    <property type="component" value="Unassembled WGS sequence"/>
</dbReference>
<feature type="domain" description="Copper resistance protein D" evidence="8">
    <location>
        <begin position="390"/>
        <end position="498"/>
    </location>
</feature>
<keyword evidence="5 7" id="KW-0472">Membrane</keyword>
<sequence>MGAAAVLLAGAVVVADRGVPRMELDRARALDRAAASPSVAKGSPTPTASPTPSSRSAPPAEDEAGPGTTNPGVAMRVAVRSDGSLEVAEQALFERERATLALAPPDVAGAGSGLDSVVPVVRDLQVVADGRPVEAPDRLRRTVVVDLGGPTRMVELRYVLDGTTRRSLPSDVGRGLGVVAPISTVAMDAEVMLRTGDESVLNLLCPRLARDARVCASGDEGSLELRVLVYAGYAMVAGTLVFWALVWPEGQADQRLRRLLRDGVVVCAVASVLLVLVPWSAHGGGVLQAVPREDGVAVLVRVAVLVGLAGFLSDLAAEPVVGRRRTASLAVVVLLALTLVVQSNAVEGGWLLVKVPVTLGHLLATAGWLGGLVALAVVIIPQENVTVLDEVIPRFSTVAFASVVLLVVTGAVHAVLVTGGVDALVSSSYGLVLVVKVLLFGAMLALGNHGRRYAHDVTFRRLNSPERIALSPGVHALAVVMGAELATAFAVLGMTAVLVLVAPPGA</sequence>
<organism evidence="9 10">
    <name type="scientific">Knoellia koreensis</name>
    <dbReference type="NCBI Taxonomy" id="2730921"/>
    <lineage>
        <taxon>Bacteria</taxon>
        <taxon>Bacillati</taxon>
        <taxon>Actinomycetota</taxon>
        <taxon>Actinomycetes</taxon>
        <taxon>Micrococcales</taxon>
        <taxon>Intrasporangiaceae</taxon>
        <taxon>Knoellia</taxon>
    </lineage>
</organism>
<evidence type="ECO:0000256" key="1">
    <source>
        <dbReference type="ARBA" id="ARBA00004651"/>
    </source>
</evidence>
<dbReference type="AlphaFoldDB" id="A0A849HE27"/>
<dbReference type="Pfam" id="PF05425">
    <property type="entry name" value="CopD"/>
    <property type="match status" value="1"/>
</dbReference>
<dbReference type="PANTHER" id="PTHR34820:SF4">
    <property type="entry name" value="INNER MEMBRANE PROTEIN YEBZ"/>
    <property type="match status" value="1"/>
</dbReference>
<feature type="compositionally biased region" description="Low complexity" evidence="6">
    <location>
        <begin position="43"/>
        <end position="59"/>
    </location>
</feature>
<dbReference type="RefSeq" id="WP_171242549.1">
    <property type="nucleotide sequence ID" value="NZ_JABEPQ010000001.1"/>
</dbReference>
<comment type="subcellular location">
    <subcellularLocation>
        <location evidence="1">Cell membrane</location>
        <topology evidence="1">Multi-pass membrane protein</topology>
    </subcellularLocation>
</comment>
<keyword evidence="2" id="KW-1003">Cell membrane</keyword>
<keyword evidence="4 7" id="KW-1133">Transmembrane helix</keyword>
<reference evidence="9 10" key="1">
    <citation type="submission" date="2020-04" db="EMBL/GenBank/DDBJ databases">
        <title>Knoellia sp. isolate from air conditioner.</title>
        <authorList>
            <person name="Chea S."/>
            <person name="Kim D.-U."/>
        </authorList>
    </citation>
    <scope>NUCLEOTIDE SEQUENCE [LARGE SCALE GENOMIC DNA]</scope>
    <source>
        <strain evidence="9 10">DB2414S</strain>
    </source>
</reference>
<evidence type="ECO:0000256" key="7">
    <source>
        <dbReference type="SAM" id="Phobius"/>
    </source>
</evidence>
<dbReference type="GO" id="GO:0005886">
    <property type="term" value="C:plasma membrane"/>
    <property type="evidence" value="ECO:0007669"/>
    <property type="project" value="UniProtKB-SubCell"/>
</dbReference>
<feature type="transmembrane region" description="Helical" evidence="7">
    <location>
        <begin position="359"/>
        <end position="380"/>
    </location>
</feature>
<name>A0A849HE27_9MICO</name>
<evidence type="ECO:0000256" key="5">
    <source>
        <dbReference type="ARBA" id="ARBA00023136"/>
    </source>
</evidence>
<keyword evidence="10" id="KW-1185">Reference proteome</keyword>
<feature type="transmembrane region" description="Helical" evidence="7">
    <location>
        <begin position="329"/>
        <end position="353"/>
    </location>
</feature>
<feature type="transmembrane region" description="Helical" evidence="7">
    <location>
        <begin position="259"/>
        <end position="279"/>
    </location>
</feature>
<feature type="transmembrane region" description="Helical" evidence="7">
    <location>
        <begin position="428"/>
        <end position="447"/>
    </location>
</feature>
<feature type="region of interest" description="Disordered" evidence="6">
    <location>
        <begin position="30"/>
        <end position="73"/>
    </location>
</feature>
<evidence type="ECO:0000313" key="9">
    <source>
        <dbReference type="EMBL" id="NNM45542.1"/>
    </source>
</evidence>
<keyword evidence="3 7" id="KW-0812">Transmembrane</keyword>
<dbReference type="EMBL" id="JABEPQ010000001">
    <property type="protein sequence ID" value="NNM45542.1"/>
    <property type="molecule type" value="Genomic_DNA"/>
</dbReference>